<dbReference type="FunFam" id="2.40.40.20:FF:000019">
    <property type="entry name" value="DNA-directed RNA polymerase II subunit RPB1"/>
    <property type="match status" value="1"/>
</dbReference>
<evidence type="ECO:0000256" key="17">
    <source>
        <dbReference type="RuleBase" id="RU004279"/>
    </source>
</evidence>
<dbReference type="InterPro" id="IPR038120">
    <property type="entry name" value="Rpb1_funnel_sf"/>
</dbReference>
<dbReference type="Pfam" id="PF05000">
    <property type="entry name" value="RNA_pol_Rpb1_4"/>
    <property type="match status" value="1"/>
</dbReference>
<dbReference type="FunFam" id="1.10.132.30:FF:000004">
    <property type="entry name" value="DNA-directed RNA polymerase subunit"/>
    <property type="match status" value="1"/>
</dbReference>
<dbReference type="GO" id="GO:0003899">
    <property type="term" value="F:DNA-directed RNA polymerase activity"/>
    <property type="evidence" value="ECO:0007669"/>
    <property type="project" value="UniProtKB-EC"/>
</dbReference>
<evidence type="ECO:0000256" key="9">
    <source>
        <dbReference type="ARBA" id="ARBA00022695"/>
    </source>
</evidence>
<evidence type="ECO:0000256" key="6">
    <source>
        <dbReference type="ARBA" id="ARBA00022478"/>
    </source>
</evidence>
<dbReference type="FunFam" id="1.10.274.100:FF:000004">
    <property type="entry name" value="DNA-directed RNA polymerase subunit"/>
    <property type="match status" value="1"/>
</dbReference>
<dbReference type="PANTHER" id="PTHR19376">
    <property type="entry name" value="DNA-DIRECTED RNA POLYMERASE"/>
    <property type="match status" value="1"/>
</dbReference>
<keyword evidence="8 17" id="KW-0808">Transferase</keyword>
<keyword evidence="11" id="KW-0862">Zinc</keyword>
<keyword evidence="7" id="KW-0597">Phosphoprotein</keyword>
<dbReference type="EC" id="2.7.7.6" evidence="17"/>
<dbReference type="InterPro" id="IPR007080">
    <property type="entry name" value="RNA_pol_Rpb1_1"/>
</dbReference>
<evidence type="ECO:0000256" key="2">
    <source>
        <dbReference type="ARBA" id="ARBA00004286"/>
    </source>
</evidence>
<proteinExistence type="inferred from homology"/>
<keyword evidence="13 17" id="KW-0804">Transcription</keyword>
<dbReference type="CDD" id="cd01435">
    <property type="entry name" value="RNAP_I_RPA1_N"/>
    <property type="match status" value="1"/>
</dbReference>
<reference evidence="19" key="1">
    <citation type="submission" date="2025-08" db="UniProtKB">
        <authorList>
            <consortium name="Ensembl"/>
        </authorList>
    </citation>
    <scope>IDENTIFICATION</scope>
</reference>
<dbReference type="Pfam" id="PF04997">
    <property type="entry name" value="RNA_pol_Rpb1_1"/>
    <property type="match status" value="1"/>
</dbReference>
<dbReference type="FunFam" id="3.30.1490.180:FF:000003">
    <property type="entry name" value="DNA-directed RNA polymerase subunit"/>
    <property type="match status" value="1"/>
</dbReference>
<evidence type="ECO:0000256" key="16">
    <source>
        <dbReference type="ARBA" id="ARBA00065144"/>
    </source>
</evidence>
<dbReference type="GO" id="GO:0005694">
    <property type="term" value="C:chromosome"/>
    <property type="evidence" value="ECO:0007669"/>
    <property type="project" value="UniProtKB-SubCell"/>
</dbReference>
<dbReference type="InterPro" id="IPR045867">
    <property type="entry name" value="DNA-dir_RpoC_beta_prime"/>
</dbReference>
<evidence type="ECO:0000313" key="20">
    <source>
        <dbReference type="Proteomes" id="UP000694546"/>
    </source>
</evidence>
<dbReference type="GO" id="GO:0003677">
    <property type="term" value="F:DNA binding"/>
    <property type="evidence" value="ECO:0007669"/>
    <property type="project" value="InterPro"/>
</dbReference>
<dbReference type="GeneTree" id="ENSGT00920000149138"/>
<dbReference type="Gene3D" id="2.40.40.20">
    <property type="match status" value="1"/>
</dbReference>
<dbReference type="InterPro" id="IPR000722">
    <property type="entry name" value="RNA_pol_asu"/>
</dbReference>
<evidence type="ECO:0000259" key="18">
    <source>
        <dbReference type="SMART" id="SM00663"/>
    </source>
</evidence>
<dbReference type="PANTHER" id="PTHR19376:SF11">
    <property type="entry name" value="DNA-DIRECTED RNA POLYMERASE I SUBUNIT RPA1"/>
    <property type="match status" value="1"/>
</dbReference>
<dbReference type="Pfam" id="PF00623">
    <property type="entry name" value="RNA_pol_Rpb1_2"/>
    <property type="match status" value="1"/>
</dbReference>
<evidence type="ECO:0000256" key="14">
    <source>
        <dbReference type="ARBA" id="ARBA00023242"/>
    </source>
</evidence>
<comment type="subcellular location">
    <subcellularLocation>
        <location evidence="2">Chromosome</location>
    </subcellularLocation>
    <subcellularLocation>
        <location evidence="3">Nucleus</location>
        <location evidence="3">Nucleolus</location>
    </subcellularLocation>
</comment>
<dbReference type="GO" id="GO:0006351">
    <property type="term" value="P:DNA-templated transcription"/>
    <property type="evidence" value="ECO:0007669"/>
    <property type="project" value="InterPro"/>
</dbReference>
<evidence type="ECO:0000256" key="4">
    <source>
        <dbReference type="ARBA" id="ARBA00006460"/>
    </source>
</evidence>
<evidence type="ECO:0000256" key="1">
    <source>
        <dbReference type="ARBA" id="ARBA00001946"/>
    </source>
</evidence>
<dbReference type="Proteomes" id="UP000694546">
    <property type="component" value="Chromosome 10"/>
</dbReference>
<dbReference type="AlphaFoldDB" id="A0A8C5C8I7"/>
<gene>
    <name evidence="19" type="primary">polr1a</name>
</gene>
<evidence type="ECO:0000256" key="5">
    <source>
        <dbReference type="ARBA" id="ARBA00022454"/>
    </source>
</evidence>
<evidence type="ECO:0000256" key="13">
    <source>
        <dbReference type="ARBA" id="ARBA00023163"/>
    </source>
</evidence>
<evidence type="ECO:0000256" key="10">
    <source>
        <dbReference type="ARBA" id="ARBA00022723"/>
    </source>
</evidence>
<comment type="catalytic activity">
    <reaction evidence="15">
        <text>RNA(n) + a ribonucleoside 5'-triphosphate = RNA(n+1) + diphosphate</text>
        <dbReference type="Rhea" id="RHEA:21248"/>
        <dbReference type="Rhea" id="RHEA-COMP:14527"/>
        <dbReference type="Rhea" id="RHEA-COMP:17342"/>
        <dbReference type="ChEBI" id="CHEBI:33019"/>
        <dbReference type="ChEBI" id="CHEBI:61557"/>
        <dbReference type="ChEBI" id="CHEBI:140395"/>
        <dbReference type="EC" id="2.7.7.6"/>
    </reaction>
    <physiologicalReaction direction="left-to-right" evidence="15">
        <dbReference type="Rhea" id="RHEA:21249"/>
    </physiologicalReaction>
</comment>
<dbReference type="InterPro" id="IPR007066">
    <property type="entry name" value="RNA_pol_Rpb1_3"/>
</dbReference>
<dbReference type="InterPro" id="IPR015699">
    <property type="entry name" value="DNA-dir_RNA_pol1_lsu_N"/>
</dbReference>
<evidence type="ECO:0000256" key="8">
    <source>
        <dbReference type="ARBA" id="ARBA00022679"/>
    </source>
</evidence>
<keyword evidence="10" id="KW-0479">Metal-binding</keyword>
<keyword evidence="12" id="KW-0460">Magnesium</keyword>
<comment type="similarity">
    <text evidence="4 17">Belongs to the RNA polymerase beta' chain family.</text>
</comment>
<comment type="function">
    <text evidence="17">DNA-dependent RNA polymerase catalyzes the transcription of DNA into RNA using the four ribonucleoside triphosphates as substrates.</text>
</comment>
<dbReference type="Gene3D" id="1.10.132.30">
    <property type="match status" value="1"/>
</dbReference>
<accession>A0A8C5C8I7</accession>
<keyword evidence="6 17" id="KW-0240">DNA-directed RNA polymerase</keyword>
<dbReference type="InterPro" id="IPR007083">
    <property type="entry name" value="RNA_pol_Rpb1_4"/>
</dbReference>
<name>A0A8C5C8I7_GADMO</name>
<evidence type="ECO:0000256" key="7">
    <source>
        <dbReference type="ARBA" id="ARBA00022553"/>
    </source>
</evidence>
<dbReference type="SMART" id="SM00663">
    <property type="entry name" value="RPOLA_N"/>
    <property type="match status" value="1"/>
</dbReference>
<dbReference type="Gene3D" id="1.10.274.100">
    <property type="entry name" value="RNA polymerase Rpb1, domain 3"/>
    <property type="match status" value="1"/>
</dbReference>
<feature type="domain" description="RNA polymerase N-terminal" evidence="18">
    <location>
        <begin position="234"/>
        <end position="565"/>
    </location>
</feature>
<dbReference type="GO" id="GO:0005736">
    <property type="term" value="C:RNA polymerase I complex"/>
    <property type="evidence" value="ECO:0007669"/>
    <property type="project" value="TreeGrafter"/>
</dbReference>
<dbReference type="InterPro" id="IPR042102">
    <property type="entry name" value="RNA_pol_Rpb1_3_sf"/>
</dbReference>
<evidence type="ECO:0000256" key="12">
    <source>
        <dbReference type="ARBA" id="ARBA00022842"/>
    </source>
</evidence>
<evidence type="ECO:0000256" key="11">
    <source>
        <dbReference type="ARBA" id="ARBA00022833"/>
    </source>
</evidence>
<dbReference type="Pfam" id="PF04983">
    <property type="entry name" value="RNA_pol_Rpb1_3"/>
    <property type="match status" value="1"/>
</dbReference>
<dbReference type="InterPro" id="IPR044893">
    <property type="entry name" value="RNA_pol_Rpb1_clamp_domain"/>
</dbReference>
<keyword evidence="14" id="KW-0539">Nucleus</keyword>
<dbReference type="SUPFAM" id="SSF64484">
    <property type="entry name" value="beta and beta-prime subunits of DNA dependent RNA-polymerase"/>
    <property type="match status" value="1"/>
</dbReference>
<reference evidence="19" key="2">
    <citation type="submission" date="2025-09" db="UniProtKB">
        <authorList>
            <consortium name="Ensembl"/>
        </authorList>
    </citation>
    <scope>IDENTIFICATION</scope>
</reference>
<keyword evidence="20" id="KW-1185">Reference proteome</keyword>
<organism evidence="19 20">
    <name type="scientific">Gadus morhua</name>
    <name type="common">Atlantic cod</name>
    <dbReference type="NCBI Taxonomy" id="8049"/>
    <lineage>
        <taxon>Eukaryota</taxon>
        <taxon>Metazoa</taxon>
        <taxon>Chordata</taxon>
        <taxon>Craniata</taxon>
        <taxon>Vertebrata</taxon>
        <taxon>Euteleostomi</taxon>
        <taxon>Actinopterygii</taxon>
        <taxon>Neopterygii</taxon>
        <taxon>Teleostei</taxon>
        <taxon>Neoteleostei</taxon>
        <taxon>Acanthomorphata</taxon>
        <taxon>Zeiogadaria</taxon>
        <taxon>Gadariae</taxon>
        <taxon>Gadiformes</taxon>
        <taxon>Gadoidei</taxon>
        <taxon>Gadidae</taxon>
        <taxon>Gadus</taxon>
    </lineage>
</organism>
<dbReference type="Ensembl" id="ENSGMOT00000070418.1">
    <property type="protein sequence ID" value="ENSGMOP00000056859.1"/>
    <property type="gene ID" value="ENSGMOG00000002230.2"/>
</dbReference>
<comment type="subunit">
    <text evidence="16">Component of the RNA polymerase I (Pol I) complex consisting of 13 subunits: a ten-subunit catalytic core composed of POLR1A/RPA1, POLR1B/RPA2, POLR1C/RPAC1, POLR1D/RPAC2, POLR1H/RPA12, POLR2E/RPABC1, POLR2F/RPABC2, POLR2H/RPABC3, POLR2K/RPABC4 and POLR2L/RPABC5; a mobile stalk subunit POLR1F/RPA43 protruding from the core and additional subunits homologous to general transcription factors POLR1E/RPA49 and POLR1G/RPA34. Part of Pol I pre-initiation complex (PIC), in which Pol I core assembles with RRN3 and promoter-bound UTBF and SL1/TIF-IB complex. Interacts (via dock II domain) with TOP2A; this interaction may assist Pol I transcription initiation by releasing supercoils occurring during DNA unwinding. Interacts with CAVIN1; this interaction induces the dissociation of Pol I complex paused at rDNA terminator sequences. Interacts with MYO1C. Interacts with ERBB2. Interacts with DDX11. Interacts with RECQL5.</text>
</comment>
<keyword evidence="5" id="KW-0158">Chromosome</keyword>
<dbReference type="Gene3D" id="3.30.1490.180">
    <property type="entry name" value="RNA polymerase ii"/>
    <property type="match status" value="1"/>
</dbReference>
<comment type="cofactor">
    <cofactor evidence="1">
        <name>Mg(2+)</name>
        <dbReference type="ChEBI" id="CHEBI:18420"/>
    </cofactor>
</comment>
<evidence type="ECO:0000313" key="19">
    <source>
        <dbReference type="Ensembl" id="ENSGMOP00000056859.1"/>
    </source>
</evidence>
<dbReference type="InterPro" id="IPR006592">
    <property type="entry name" value="RNA_pol_N"/>
</dbReference>
<protein>
    <recommendedName>
        <fullName evidence="17">DNA-directed RNA polymerase subunit</fullName>
        <ecNumber evidence="17">2.7.7.6</ecNumber>
    </recommendedName>
</protein>
<dbReference type="Gene3D" id="4.10.860.120">
    <property type="entry name" value="RNA polymerase II, clamp domain"/>
    <property type="match status" value="1"/>
</dbReference>
<dbReference type="GO" id="GO:0046872">
    <property type="term" value="F:metal ion binding"/>
    <property type="evidence" value="ECO:0007669"/>
    <property type="project" value="UniProtKB-KW"/>
</dbReference>
<keyword evidence="9 17" id="KW-0548">Nucleotidyltransferase</keyword>
<evidence type="ECO:0000256" key="3">
    <source>
        <dbReference type="ARBA" id="ARBA00004604"/>
    </source>
</evidence>
<evidence type="ECO:0000256" key="15">
    <source>
        <dbReference type="ARBA" id="ARBA00047768"/>
    </source>
</evidence>
<sequence>AYIYIGKLSVKAITNLVFFDNLGNVSVNGLYDLSMGPSDNKEVCATCSQNSQTCPGHFGHVDLPLPVYNPMLFDTLFLLVRGSCLRCHMLTCPRSAIHLLLSQLKLLDHGFGAEVCEVEQVLNQVCGRLRVCSGCVGLNWVSRGCIKHTVERRRCLIERFWKVFMNGRRCPNCKEHEERKQIPKRLIPKHKFQNHTHLIIRVFFMSFPGFFLRNLFLGLDHGPELELQAEFNPELFFLDILVTPPCRYRPLNRLGDRLFTNGQTVNLQLVLKQCRIIQQILTLMAGEKEEKGADPVKPFLCFLGQTLTEKLYSIWIRLQTYVNIVFDSELDKITQEKFPGIKQLLEKKDGLFRKHMMGKRVDFAARSVICPDMYIGTNEIGLPMVFATKLTYPQPVTPWNVKELRQAVLNGPDVHPGALAVINEDGSKTILSPSDATQREAVAKQLLTPCPGRQKMAMKIVNRHIKNGDVMLLNRQPTLHRPSIQSHRARILPGEKVLRLHYANCKAYNADFDGDEMNAHFPQSELARAEAYTLISTDQQYLVPKDGKPLAGLIQDHMVSGTRMTLRGCFFTRDHYTALVYRGLTDRWGRVRLLPPTVLKPQQLWTGKQVVSTLLLNIIPEKALPLNLNGTAKIPSKSWIQVPPRAVPGYDPDSMCDSTVVIRQGELLRGVLDKAHYGSSIYGLVHCCYELYGGETGGRLLTCLARLFTAYLQLYKGFTLSVEDILVKPGANRQRKKLIKESQKIGTRALQMAFNLPENVDPAEARGRWQDAHLNPDQRDFNLADMKFKEVANQVNNGINKVCMPAGLHRSFPDNNLQLMVQSGAKGSSVNTMQISCLLGQIELEGRRPPLMPSGKSLPCYQPYEPSPAAGGFISGRFLTGIRPYVGSFFFSTSISSVCISAASADAHHSNVF</sequence>